<dbReference type="AlphaFoldDB" id="A0A517Y0W8"/>
<gene>
    <name evidence="2" type="ORF">ETAA1_54060</name>
</gene>
<proteinExistence type="predicted"/>
<dbReference type="KEGG" id="uli:ETAA1_54060"/>
<feature type="transmembrane region" description="Helical" evidence="1">
    <location>
        <begin position="17"/>
        <end position="46"/>
    </location>
</feature>
<keyword evidence="1" id="KW-0472">Membrane</keyword>
<reference evidence="2 3" key="1">
    <citation type="submission" date="2019-02" db="EMBL/GenBank/DDBJ databases">
        <title>Deep-cultivation of Planctomycetes and their phenomic and genomic characterization uncovers novel biology.</title>
        <authorList>
            <person name="Wiegand S."/>
            <person name="Jogler M."/>
            <person name="Boedeker C."/>
            <person name="Pinto D."/>
            <person name="Vollmers J."/>
            <person name="Rivas-Marin E."/>
            <person name="Kohn T."/>
            <person name="Peeters S.H."/>
            <person name="Heuer A."/>
            <person name="Rast P."/>
            <person name="Oberbeckmann S."/>
            <person name="Bunk B."/>
            <person name="Jeske O."/>
            <person name="Meyerdierks A."/>
            <person name="Storesund J.E."/>
            <person name="Kallscheuer N."/>
            <person name="Luecker S."/>
            <person name="Lage O.M."/>
            <person name="Pohl T."/>
            <person name="Merkel B.J."/>
            <person name="Hornburger P."/>
            <person name="Mueller R.-W."/>
            <person name="Bruemmer F."/>
            <person name="Labrenz M."/>
            <person name="Spormann A.M."/>
            <person name="Op den Camp H."/>
            <person name="Overmann J."/>
            <person name="Amann R."/>
            <person name="Jetten M.S.M."/>
            <person name="Mascher T."/>
            <person name="Medema M.H."/>
            <person name="Devos D.P."/>
            <person name="Kaster A.-K."/>
            <person name="Ovreas L."/>
            <person name="Rohde M."/>
            <person name="Galperin M.Y."/>
            <person name="Jogler C."/>
        </authorList>
    </citation>
    <scope>NUCLEOTIDE SEQUENCE [LARGE SCALE GENOMIC DNA]</scope>
    <source>
        <strain evidence="2 3">ETA_A1</strain>
    </source>
</reference>
<sequence>MFVWQAVLAVQRGQPEWFLMVFLIPFVLIGLVLVVVGVVAAGAWVVAMLTGQVTVEVDAHPFEPGGTYHGRVAQLGPCRLRKVGVALVCTEAATYQAGTTQSTERCEAAKELAELPEPLPAAPTDFTLRVPAGAMHSFEAKKNSVTWKVTVWGRVLGVLPYGRGFEVVVRPGGGYAG</sequence>
<evidence type="ECO:0000313" key="2">
    <source>
        <dbReference type="EMBL" id="QDU23406.1"/>
    </source>
</evidence>
<protein>
    <submittedName>
        <fullName evidence="2">Uncharacterized protein</fullName>
    </submittedName>
</protein>
<organism evidence="2 3">
    <name type="scientific">Urbifossiella limnaea</name>
    <dbReference type="NCBI Taxonomy" id="2528023"/>
    <lineage>
        <taxon>Bacteria</taxon>
        <taxon>Pseudomonadati</taxon>
        <taxon>Planctomycetota</taxon>
        <taxon>Planctomycetia</taxon>
        <taxon>Gemmatales</taxon>
        <taxon>Gemmataceae</taxon>
        <taxon>Urbifossiella</taxon>
    </lineage>
</organism>
<keyword evidence="1" id="KW-0812">Transmembrane</keyword>
<keyword evidence="1" id="KW-1133">Transmembrane helix</keyword>
<dbReference type="EMBL" id="CP036273">
    <property type="protein sequence ID" value="QDU23406.1"/>
    <property type="molecule type" value="Genomic_DNA"/>
</dbReference>
<evidence type="ECO:0000256" key="1">
    <source>
        <dbReference type="SAM" id="Phobius"/>
    </source>
</evidence>
<evidence type="ECO:0000313" key="3">
    <source>
        <dbReference type="Proteomes" id="UP000319576"/>
    </source>
</evidence>
<accession>A0A517Y0W8</accession>
<keyword evidence="3" id="KW-1185">Reference proteome</keyword>
<dbReference type="Proteomes" id="UP000319576">
    <property type="component" value="Chromosome"/>
</dbReference>
<name>A0A517Y0W8_9BACT</name>